<sequence>MDVHLLQHDRPSTRVAWCSPGSADTLMLTHVSKPISNIDWFSTSMYCVTAESANNEAQRAGRGLVLDHFFFFQDHPTGALQWLMENFHMLFHFPLLESSPTLVAVDMISCLFLPKNNSTTIMCAGNIVPQAVCLMKWSSSA</sequence>
<protein>
    <submittedName>
        <fullName evidence="1">Uncharacterized protein</fullName>
    </submittedName>
</protein>
<dbReference type="AlphaFoldDB" id="A0A0A8XPI8"/>
<evidence type="ECO:0000313" key="1">
    <source>
        <dbReference type="EMBL" id="JAD14450.1"/>
    </source>
</evidence>
<accession>A0A0A8XPI8</accession>
<proteinExistence type="predicted"/>
<dbReference type="EMBL" id="GBRH01283445">
    <property type="protein sequence ID" value="JAD14450.1"/>
    <property type="molecule type" value="Transcribed_RNA"/>
</dbReference>
<reference evidence="1" key="1">
    <citation type="submission" date="2014-09" db="EMBL/GenBank/DDBJ databases">
        <authorList>
            <person name="Magalhaes I.L.F."/>
            <person name="Oliveira U."/>
            <person name="Santos F.R."/>
            <person name="Vidigal T.H.D.A."/>
            <person name="Brescovit A.D."/>
            <person name="Santos A.J."/>
        </authorList>
    </citation>
    <scope>NUCLEOTIDE SEQUENCE</scope>
    <source>
        <tissue evidence="1">Shoot tissue taken approximately 20 cm above the soil surface</tissue>
    </source>
</reference>
<name>A0A0A8XPI8_ARUDO</name>
<reference evidence="1" key="2">
    <citation type="journal article" date="2015" name="Data Brief">
        <title>Shoot transcriptome of the giant reed, Arundo donax.</title>
        <authorList>
            <person name="Barrero R.A."/>
            <person name="Guerrero F.D."/>
            <person name="Moolhuijzen P."/>
            <person name="Goolsby J.A."/>
            <person name="Tidwell J."/>
            <person name="Bellgard S.E."/>
            <person name="Bellgard M.I."/>
        </authorList>
    </citation>
    <scope>NUCLEOTIDE SEQUENCE</scope>
    <source>
        <tissue evidence="1">Shoot tissue taken approximately 20 cm above the soil surface</tissue>
    </source>
</reference>
<organism evidence="1">
    <name type="scientific">Arundo donax</name>
    <name type="common">Giant reed</name>
    <name type="synonym">Donax arundinaceus</name>
    <dbReference type="NCBI Taxonomy" id="35708"/>
    <lineage>
        <taxon>Eukaryota</taxon>
        <taxon>Viridiplantae</taxon>
        <taxon>Streptophyta</taxon>
        <taxon>Embryophyta</taxon>
        <taxon>Tracheophyta</taxon>
        <taxon>Spermatophyta</taxon>
        <taxon>Magnoliopsida</taxon>
        <taxon>Liliopsida</taxon>
        <taxon>Poales</taxon>
        <taxon>Poaceae</taxon>
        <taxon>PACMAD clade</taxon>
        <taxon>Arundinoideae</taxon>
        <taxon>Arundineae</taxon>
        <taxon>Arundo</taxon>
    </lineage>
</organism>